<dbReference type="OrthoDB" id="10358258at2759"/>
<gene>
    <name evidence="2" type="primary">Aste57867_605</name>
    <name evidence="1" type="ORF">As57867_000604</name>
    <name evidence="2" type="ORF">ASTE57867_605</name>
</gene>
<evidence type="ECO:0000313" key="3">
    <source>
        <dbReference type="Proteomes" id="UP000332933"/>
    </source>
</evidence>
<reference evidence="1" key="2">
    <citation type="submission" date="2019-06" db="EMBL/GenBank/DDBJ databases">
        <title>Genomics analysis of Aphanomyces spp. identifies a new class of oomycete effector associated with host adaptation.</title>
        <authorList>
            <person name="Gaulin E."/>
        </authorList>
    </citation>
    <scope>NUCLEOTIDE SEQUENCE</scope>
    <source>
        <strain evidence="1">CBS 578.67</strain>
    </source>
</reference>
<dbReference type="AlphaFoldDB" id="A0A485K376"/>
<sequence>MGIAQMDSPRWTSKCVATRHCFDIWTHSSNLVEAVFHEADRCVVVLRRIQDDETCSSNGCYEHYALLWMDLRRLGPTQTLVRYFSVRSIFDLPEPLFRSFRDANVDSLLCADEDGAVWSVDGSDLVQNAPAGKGQEAAQSFEEERRDMRQALAIT</sequence>
<dbReference type="EMBL" id="CAADRA010000035">
    <property type="protein sequence ID" value="VFT77830.1"/>
    <property type="molecule type" value="Genomic_DNA"/>
</dbReference>
<evidence type="ECO:0000313" key="1">
    <source>
        <dbReference type="EMBL" id="KAF0720026.1"/>
    </source>
</evidence>
<protein>
    <submittedName>
        <fullName evidence="2">Aste57867_605 protein</fullName>
    </submittedName>
</protein>
<evidence type="ECO:0000313" key="2">
    <source>
        <dbReference type="EMBL" id="VFT77830.1"/>
    </source>
</evidence>
<proteinExistence type="predicted"/>
<reference evidence="2 3" key="1">
    <citation type="submission" date="2019-03" db="EMBL/GenBank/DDBJ databases">
        <authorList>
            <person name="Gaulin E."/>
            <person name="Dumas B."/>
        </authorList>
    </citation>
    <scope>NUCLEOTIDE SEQUENCE [LARGE SCALE GENOMIC DNA]</scope>
    <source>
        <strain evidence="2">CBS 568.67</strain>
    </source>
</reference>
<organism evidence="2 3">
    <name type="scientific">Aphanomyces stellatus</name>
    <dbReference type="NCBI Taxonomy" id="120398"/>
    <lineage>
        <taxon>Eukaryota</taxon>
        <taxon>Sar</taxon>
        <taxon>Stramenopiles</taxon>
        <taxon>Oomycota</taxon>
        <taxon>Saprolegniomycetes</taxon>
        <taxon>Saprolegniales</taxon>
        <taxon>Verrucalvaceae</taxon>
        <taxon>Aphanomyces</taxon>
    </lineage>
</organism>
<keyword evidence="3" id="KW-1185">Reference proteome</keyword>
<accession>A0A485K376</accession>
<dbReference type="Proteomes" id="UP000332933">
    <property type="component" value="Unassembled WGS sequence"/>
</dbReference>
<dbReference type="EMBL" id="VJMH01000035">
    <property type="protein sequence ID" value="KAF0720026.1"/>
    <property type="molecule type" value="Genomic_DNA"/>
</dbReference>
<name>A0A485K376_9STRA</name>